<name>A0A8S4A1R7_9EUPU</name>
<dbReference type="PANTHER" id="PTHR13715:SF99">
    <property type="entry name" value="INOSITOL 1,4,5-TRISPHOSPHATE RECEPTOR-LIKE PROTEIN A"/>
    <property type="match status" value="1"/>
</dbReference>
<sequence length="956" mass="109414">YVAEQGDNKAAMLNKLFFILEGVLPFLHVFYTDFYSCDSNVYPHEESATESLATALTGLMDQLGTELKSPLYLKNAVTCVSTVLSVSSSSSKIMAEILGKLTSDMKFLDMVTAVRRGNMEYYTAEMELNAKFHNFTRNCSQVQCGYNTVTAQLKIKSQREYISDSNEELPLGEEFQKLVRCFIDFHEQKITKRYARAGILLEQLAISAVQCKLPQRTLPTSEQLDVRCLQILRALVHNEERKLPEDWANRMLESKIRNQINTVKDVQSALNSHNAIVKVLPHLARRSDNIAKEVLGFICLMLFNANRDVQKSMLDYFLSTREEVFFLAVRDRMQVSTNAIKEKRSLLAQHNARKKEALSTNAVSSKNLTIEKQALQQIHLFEQKMKTEKLAGWRALAQAMESSDKHRQRFSWRKKTVRGKGDKSRAVNSTAEKRSKLVNGTSRDTIALIENSRTEVEMKEVLVSPEDLQNNSVTLSEIMDEGVKDMLKYKDEGYIELVLKLLARICDGQHTGLQNYLREQPDNVKSFNIIGETAQFMNVVYATINSGTIDLVIQLFSTLNEFVSGNQENRVVVYDMKVIDYINFILRAGEIGDCTIEKVIELQQMIGSLIISLTEENGQQASQVATEVKDALDKEAMYRCLTSFYELHQTDKKDQTLSLGFGGGYLQSAKTIAIFGRSIIQGVLKGKKKSALRESVIKVGFTFYLILARMIDIDPLLVENLKLTPENIKAFEYYRKNCLSIEIVKDDILQKVNFRVKNKSVLRDEVKEKLKWNVDRTSPSNKIRDLMGWTRDVMRDISYQRKILDHPISKFFTKGWLLWNYGAIVISLAINIIMLVTWNAKAVIEDCAKLEGNNGSLICPELYDPIPVIRKFAMPEYQITMWVLSGVHNLLSLFVLITYFLSYHPRLPRWSEITEWFSQLCGKTNSDDEEQEVVKQEEPPSKLNSKFFSFTTFYYL</sequence>
<reference evidence="3" key="1">
    <citation type="submission" date="2021-04" db="EMBL/GenBank/DDBJ databases">
        <authorList>
            <consortium name="Molecular Ecology Group"/>
        </authorList>
    </citation>
    <scope>NUCLEOTIDE SEQUENCE</scope>
</reference>
<dbReference type="PANTHER" id="PTHR13715">
    <property type="entry name" value="RYANODINE RECEPTOR AND IP3 RECEPTOR"/>
    <property type="match status" value="1"/>
</dbReference>
<accession>A0A8S4A1R7</accession>
<evidence type="ECO:0000313" key="4">
    <source>
        <dbReference type="Proteomes" id="UP000678393"/>
    </source>
</evidence>
<evidence type="ECO:0000313" key="3">
    <source>
        <dbReference type="EMBL" id="CAG5132421.1"/>
    </source>
</evidence>
<dbReference type="OrthoDB" id="300855at2759"/>
<dbReference type="EMBL" id="CAJHNH020005346">
    <property type="protein sequence ID" value="CAG5132421.1"/>
    <property type="molecule type" value="Genomic_DNA"/>
</dbReference>
<keyword evidence="1" id="KW-0472">Membrane</keyword>
<dbReference type="Pfam" id="PF08454">
    <property type="entry name" value="RIH_assoc"/>
    <property type="match status" value="1"/>
</dbReference>
<organism evidence="3 4">
    <name type="scientific">Candidula unifasciata</name>
    <dbReference type="NCBI Taxonomy" id="100452"/>
    <lineage>
        <taxon>Eukaryota</taxon>
        <taxon>Metazoa</taxon>
        <taxon>Spiralia</taxon>
        <taxon>Lophotrochozoa</taxon>
        <taxon>Mollusca</taxon>
        <taxon>Gastropoda</taxon>
        <taxon>Heterobranchia</taxon>
        <taxon>Euthyneura</taxon>
        <taxon>Panpulmonata</taxon>
        <taxon>Eupulmonata</taxon>
        <taxon>Stylommatophora</taxon>
        <taxon>Helicina</taxon>
        <taxon>Helicoidea</taxon>
        <taxon>Geomitridae</taxon>
        <taxon>Candidula</taxon>
    </lineage>
</organism>
<dbReference type="GO" id="GO:0006816">
    <property type="term" value="P:calcium ion transport"/>
    <property type="evidence" value="ECO:0007669"/>
    <property type="project" value="InterPro"/>
</dbReference>
<dbReference type="Proteomes" id="UP000678393">
    <property type="component" value="Unassembled WGS sequence"/>
</dbReference>
<keyword evidence="1" id="KW-0812">Transmembrane</keyword>
<protein>
    <recommendedName>
        <fullName evidence="2">RyR/IP3R Homology associated domain-containing protein</fullName>
    </recommendedName>
</protein>
<evidence type="ECO:0000256" key="1">
    <source>
        <dbReference type="SAM" id="Phobius"/>
    </source>
</evidence>
<feature type="transmembrane region" description="Helical" evidence="1">
    <location>
        <begin position="879"/>
        <end position="901"/>
    </location>
</feature>
<proteinExistence type="predicted"/>
<dbReference type="AlphaFoldDB" id="A0A8S4A1R7"/>
<dbReference type="InterPro" id="IPR013662">
    <property type="entry name" value="RIH_assoc-dom"/>
</dbReference>
<keyword evidence="4" id="KW-1185">Reference proteome</keyword>
<gene>
    <name evidence="3" type="ORF">CUNI_LOCUS17979</name>
</gene>
<feature type="domain" description="RyR/IP3R Homology associated" evidence="2">
    <location>
        <begin position="493"/>
        <end position="586"/>
    </location>
</feature>
<feature type="non-terminal residue" evidence="3">
    <location>
        <position position="956"/>
    </location>
</feature>
<comment type="caution">
    <text evidence="3">The sequence shown here is derived from an EMBL/GenBank/DDBJ whole genome shotgun (WGS) entry which is preliminary data.</text>
</comment>
<feature type="non-terminal residue" evidence="3">
    <location>
        <position position="1"/>
    </location>
</feature>
<dbReference type="InterPro" id="IPR015925">
    <property type="entry name" value="Ryanodine_IP3_receptor"/>
</dbReference>
<feature type="transmembrane region" description="Helical" evidence="1">
    <location>
        <begin position="816"/>
        <end position="836"/>
    </location>
</feature>
<evidence type="ECO:0000259" key="2">
    <source>
        <dbReference type="Pfam" id="PF08454"/>
    </source>
</evidence>
<keyword evidence="1" id="KW-1133">Transmembrane helix</keyword>